<name>A0AAD4LGP0_9AGAM</name>
<accession>A0AAD4LGP0</accession>
<keyword evidence="2" id="KW-1185">Reference proteome</keyword>
<protein>
    <submittedName>
        <fullName evidence="1">Uncharacterized protein</fullName>
    </submittedName>
</protein>
<dbReference type="EMBL" id="JAKELL010000045">
    <property type="protein sequence ID" value="KAH8987896.1"/>
    <property type="molecule type" value="Genomic_DNA"/>
</dbReference>
<proteinExistence type="predicted"/>
<reference evidence="1" key="1">
    <citation type="submission" date="2022-01" db="EMBL/GenBank/DDBJ databases">
        <title>Comparative genomics reveals a dynamic genome evolution in the ectomycorrhizal milk-cap (Lactarius) mushrooms.</title>
        <authorList>
            <consortium name="DOE Joint Genome Institute"/>
            <person name="Lebreton A."/>
            <person name="Tang N."/>
            <person name="Kuo A."/>
            <person name="LaButti K."/>
            <person name="Drula E."/>
            <person name="Barry K."/>
            <person name="Clum A."/>
            <person name="Lipzen A."/>
            <person name="Mousain D."/>
            <person name="Ng V."/>
            <person name="Wang R."/>
            <person name="Wang X."/>
            <person name="Dai Y."/>
            <person name="Henrissat B."/>
            <person name="Grigoriev I.V."/>
            <person name="Guerin-Laguette A."/>
            <person name="Yu F."/>
            <person name="Martin F.M."/>
        </authorList>
    </citation>
    <scope>NUCLEOTIDE SEQUENCE</scope>
    <source>
        <strain evidence="1">QP</strain>
    </source>
</reference>
<gene>
    <name evidence="1" type="ORF">EDB92DRAFT_1102883</name>
</gene>
<organism evidence="1 2">
    <name type="scientific">Lactarius akahatsu</name>
    <dbReference type="NCBI Taxonomy" id="416441"/>
    <lineage>
        <taxon>Eukaryota</taxon>
        <taxon>Fungi</taxon>
        <taxon>Dikarya</taxon>
        <taxon>Basidiomycota</taxon>
        <taxon>Agaricomycotina</taxon>
        <taxon>Agaricomycetes</taxon>
        <taxon>Russulales</taxon>
        <taxon>Russulaceae</taxon>
        <taxon>Lactarius</taxon>
    </lineage>
</organism>
<evidence type="ECO:0000313" key="2">
    <source>
        <dbReference type="Proteomes" id="UP001201163"/>
    </source>
</evidence>
<comment type="caution">
    <text evidence="1">The sequence shown here is derived from an EMBL/GenBank/DDBJ whole genome shotgun (WGS) entry which is preliminary data.</text>
</comment>
<sequence length="251" mass="28856">MVTEARISEPGVADQLNAWLSLICNTITEKHVPLPETSHLFLEIHKHSGSCNYYFADHNLRTVFWLHTLDTVGVRPQQSFTNSHLQYALEENYWIHIGLFPDSASQYSVRALNDLKVVFLHAHADTPTFPYTTKQREEIIDLLEHNKNRTHSSYITTYVAGLWTTVASHRLTHFGEDHCRLSFGQSTLEIQDSKWGILLAIISNTLLFGFPDGYQARFKSLWVDQLVNTTRWREHTSETVKDLKQTVSSVS</sequence>
<dbReference type="Proteomes" id="UP001201163">
    <property type="component" value="Unassembled WGS sequence"/>
</dbReference>
<dbReference type="AlphaFoldDB" id="A0AAD4LGP0"/>
<evidence type="ECO:0000313" key="1">
    <source>
        <dbReference type="EMBL" id="KAH8987896.1"/>
    </source>
</evidence>